<dbReference type="AlphaFoldDB" id="A0A2M8KEH1"/>
<accession>A0A2M8KEH1</accession>
<name>A0A2M8KEH1_9BACT</name>
<organism evidence="2 3">
    <name type="scientific">Candidatus Portnoybacteria bacterium CG10_big_fil_rev_8_21_14_0_10_36_7</name>
    <dbReference type="NCBI Taxonomy" id="1974812"/>
    <lineage>
        <taxon>Bacteria</taxon>
        <taxon>Candidatus Portnoyibacteriota</taxon>
    </lineage>
</organism>
<reference evidence="3" key="1">
    <citation type="submission" date="2017-09" db="EMBL/GenBank/DDBJ databases">
        <title>Depth-based differentiation of microbial function through sediment-hosted aquifers and enrichment of novel symbionts in the deep terrestrial subsurface.</title>
        <authorList>
            <person name="Probst A.J."/>
            <person name="Ladd B."/>
            <person name="Jarett J.K."/>
            <person name="Geller-Mcgrath D.E."/>
            <person name="Sieber C.M.K."/>
            <person name="Emerson J.B."/>
            <person name="Anantharaman K."/>
            <person name="Thomas B.C."/>
            <person name="Malmstrom R."/>
            <person name="Stieglmeier M."/>
            <person name="Klingl A."/>
            <person name="Woyke T."/>
            <person name="Ryan C.M."/>
            <person name="Banfield J.F."/>
        </authorList>
    </citation>
    <scope>NUCLEOTIDE SEQUENCE [LARGE SCALE GENOMIC DNA]</scope>
</reference>
<feature type="transmembrane region" description="Helical" evidence="1">
    <location>
        <begin position="25"/>
        <end position="41"/>
    </location>
</feature>
<keyword evidence="1" id="KW-0812">Transmembrane</keyword>
<evidence type="ECO:0000313" key="3">
    <source>
        <dbReference type="Proteomes" id="UP000231450"/>
    </source>
</evidence>
<keyword evidence="1" id="KW-0472">Membrane</keyword>
<feature type="transmembrane region" description="Helical" evidence="1">
    <location>
        <begin position="47"/>
        <end position="66"/>
    </location>
</feature>
<keyword evidence="1" id="KW-1133">Transmembrane helix</keyword>
<protein>
    <recommendedName>
        <fullName evidence="4">PrgI family protein</fullName>
    </recommendedName>
</protein>
<dbReference type="InterPro" id="IPR024414">
    <property type="entry name" value="Uncharacterised_PrgI"/>
</dbReference>
<dbReference type="EMBL" id="PFDW01000032">
    <property type="protein sequence ID" value="PJE58305.1"/>
    <property type="molecule type" value="Genomic_DNA"/>
</dbReference>
<gene>
    <name evidence="2" type="ORF">COU81_01455</name>
</gene>
<evidence type="ECO:0000313" key="2">
    <source>
        <dbReference type="EMBL" id="PJE58305.1"/>
    </source>
</evidence>
<sequence>MIKFPVPQFIDVEDRIVGQLTIKQFLWLLLGGGIILAIYYFGHLQFWAFLTLSAPIATLFISFAFVKIQGQSFVTRLGAMISYLTKPKLFIWQRKNNNG</sequence>
<evidence type="ECO:0000256" key="1">
    <source>
        <dbReference type="SAM" id="Phobius"/>
    </source>
</evidence>
<dbReference type="Pfam" id="PF12666">
    <property type="entry name" value="PrgI"/>
    <property type="match status" value="1"/>
</dbReference>
<comment type="caution">
    <text evidence="2">The sequence shown here is derived from an EMBL/GenBank/DDBJ whole genome shotgun (WGS) entry which is preliminary data.</text>
</comment>
<dbReference type="Proteomes" id="UP000231450">
    <property type="component" value="Unassembled WGS sequence"/>
</dbReference>
<evidence type="ECO:0008006" key="4">
    <source>
        <dbReference type="Google" id="ProtNLM"/>
    </source>
</evidence>
<proteinExistence type="predicted"/>